<gene>
    <name evidence="2" type="ORF">EDC91_10540</name>
</gene>
<dbReference type="AlphaFoldDB" id="A0A4R2FG08"/>
<sequence length="253" mass="26616">MFVRSTLLALVCMLPLTGCVFYVNGAHSEPLNYGHRSLVLDSTNISQLQADTGAGELVIVGVADQQQIKVEADVYEYADVPAILTLEQQGSRAVLTAKFANHVSFSHRSPYINLRVTVPAALMLDVTDGSGPLEIRDMTANIKVVDGSGELTIRGGHDLNIQDGSGSVTLANVSGKIRLDDGSGDIDIRDVGGDVRIDDGSGSLTVTNVSGIVTIDDGSGDINVRHTQGLNIISAGSGDVHFDDINGPVTMDK</sequence>
<dbReference type="InterPro" id="IPR025164">
    <property type="entry name" value="Toastrack_DUF4097"/>
</dbReference>
<evidence type="ECO:0000259" key="1">
    <source>
        <dbReference type="Pfam" id="PF13349"/>
    </source>
</evidence>
<dbReference type="RefSeq" id="WP_133038212.1">
    <property type="nucleotide sequence ID" value="NZ_SLWF01000005.1"/>
</dbReference>
<name>A0A4R2FG08_9GAMM</name>
<reference evidence="2 3" key="1">
    <citation type="submission" date="2019-03" db="EMBL/GenBank/DDBJ databases">
        <title>Freshwater and sediment microbial communities from various areas in North America, analyzing microbe dynamics in response to fracking.</title>
        <authorList>
            <person name="Lamendella R."/>
        </authorList>
    </citation>
    <scope>NUCLEOTIDE SEQUENCE [LARGE SCALE GENOMIC DNA]</scope>
    <source>
        <strain evidence="2 3">74A</strain>
    </source>
</reference>
<feature type="domain" description="DUF4097" evidence="1">
    <location>
        <begin position="89"/>
        <end position="243"/>
    </location>
</feature>
<organism evidence="2 3">
    <name type="scientific">Shewanella fodinae</name>
    <dbReference type="NCBI Taxonomy" id="552357"/>
    <lineage>
        <taxon>Bacteria</taxon>
        <taxon>Pseudomonadati</taxon>
        <taxon>Pseudomonadota</taxon>
        <taxon>Gammaproteobacteria</taxon>
        <taxon>Alteromonadales</taxon>
        <taxon>Shewanellaceae</taxon>
        <taxon>Shewanella</taxon>
    </lineage>
</organism>
<proteinExistence type="predicted"/>
<accession>A0A4R2FG08</accession>
<keyword evidence="3" id="KW-1185">Reference proteome</keyword>
<dbReference type="Gene3D" id="2.160.20.120">
    <property type="match status" value="1"/>
</dbReference>
<evidence type="ECO:0000313" key="2">
    <source>
        <dbReference type="EMBL" id="TCN87038.1"/>
    </source>
</evidence>
<dbReference type="OrthoDB" id="6195678at2"/>
<evidence type="ECO:0000313" key="3">
    <source>
        <dbReference type="Proteomes" id="UP000294832"/>
    </source>
</evidence>
<comment type="caution">
    <text evidence="2">The sequence shown here is derived from an EMBL/GenBank/DDBJ whole genome shotgun (WGS) entry which is preliminary data.</text>
</comment>
<protein>
    <recommendedName>
        <fullName evidence="1">DUF4097 domain-containing protein</fullName>
    </recommendedName>
</protein>
<dbReference type="Proteomes" id="UP000294832">
    <property type="component" value="Unassembled WGS sequence"/>
</dbReference>
<dbReference type="EMBL" id="SLWF01000005">
    <property type="protein sequence ID" value="TCN87038.1"/>
    <property type="molecule type" value="Genomic_DNA"/>
</dbReference>
<dbReference type="Pfam" id="PF13349">
    <property type="entry name" value="DUF4097"/>
    <property type="match status" value="1"/>
</dbReference>